<comment type="similarity">
    <text evidence="3">Belongs to the PTPS family. QueD subfamily.</text>
</comment>
<dbReference type="Proteomes" id="UP001219862">
    <property type="component" value="Unassembled WGS sequence"/>
</dbReference>
<evidence type="ECO:0000256" key="2">
    <source>
        <dbReference type="ARBA" id="ARBA00005061"/>
    </source>
</evidence>
<proteinExistence type="inferred from homology"/>
<evidence type="ECO:0000256" key="9">
    <source>
        <dbReference type="ARBA" id="ARBA00031449"/>
    </source>
</evidence>
<dbReference type="RefSeq" id="WP_273596662.1">
    <property type="nucleotide sequence ID" value="NZ_JAQQXS010000008.1"/>
</dbReference>
<comment type="catalytic activity">
    <reaction evidence="10">
        <text>7,8-dihydroneopterin 3'-triphosphate + H2O = 6-carboxy-5,6,7,8-tetrahydropterin + triphosphate + acetaldehyde + 2 H(+)</text>
        <dbReference type="Rhea" id="RHEA:27966"/>
        <dbReference type="ChEBI" id="CHEBI:15343"/>
        <dbReference type="ChEBI" id="CHEBI:15377"/>
        <dbReference type="ChEBI" id="CHEBI:15378"/>
        <dbReference type="ChEBI" id="CHEBI:18036"/>
        <dbReference type="ChEBI" id="CHEBI:58462"/>
        <dbReference type="ChEBI" id="CHEBI:61032"/>
        <dbReference type="EC" id="4.1.2.50"/>
    </reaction>
</comment>
<dbReference type="EMBL" id="JAQQXS010000008">
    <property type="protein sequence ID" value="MDC8785542.1"/>
    <property type="molecule type" value="Genomic_DNA"/>
</dbReference>
<gene>
    <name evidence="11" type="ORF">PRZ01_10090</name>
</gene>
<dbReference type="InterPro" id="IPR038418">
    <property type="entry name" value="6-PTP_synth/QueD_sf"/>
</dbReference>
<dbReference type="Gene3D" id="3.30.479.10">
    <property type="entry name" value="6-pyruvoyl tetrahydropterin synthase/QueD"/>
    <property type="match status" value="3"/>
</dbReference>
<evidence type="ECO:0000256" key="6">
    <source>
        <dbReference type="ARBA" id="ARBA00022723"/>
    </source>
</evidence>
<dbReference type="PANTHER" id="PTHR12589:SF7">
    <property type="entry name" value="6-PYRUVOYL TETRAHYDROBIOPTERIN SYNTHASE"/>
    <property type="match status" value="1"/>
</dbReference>
<comment type="cofactor">
    <cofactor evidence="1">
        <name>Zn(2+)</name>
        <dbReference type="ChEBI" id="CHEBI:29105"/>
    </cofactor>
</comment>
<keyword evidence="7" id="KW-0862">Zinc</keyword>
<evidence type="ECO:0000256" key="7">
    <source>
        <dbReference type="ARBA" id="ARBA00022833"/>
    </source>
</evidence>
<evidence type="ECO:0000256" key="8">
    <source>
        <dbReference type="ARBA" id="ARBA00023239"/>
    </source>
</evidence>
<keyword evidence="8" id="KW-0456">Lyase</keyword>
<protein>
    <recommendedName>
        <fullName evidence="5">6-carboxy-5,6,7,8-tetrahydropterin synthase</fullName>
        <ecNumber evidence="4">4.1.2.50</ecNumber>
    </recommendedName>
    <alternativeName>
        <fullName evidence="9">Queuosine biosynthesis protein QueD</fullName>
    </alternativeName>
</protein>
<evidence type="ECO:0000256" key="5">
    <source>
        <dbReference type="ARBA" id="ARBA00018141"/>
    </source>
</evidence>
<organism evidence="11 12">
    <name type="scientific">Roseateles koreensis</name>
    <dbReference type="NCBI Taxonomy" id="2987526"/>
    <lineage>
        <taxon>Bacteria</taxon>
        <taxon>Pseudomonadati</taxon>
        <taxon>Pseudomonadota</taxon>
        <taxon>Betaproteobacteria</taxon>
        <taxon>Burkholderiales</taxon>
        <taxon>Sphaerotilaceae</taxon>
        <taxon>Roseateles</taxon>
    </lineage>
</organism>
<evidence type="ECO:0000313" key="11">
    <source>
        <dbReference type="EMBL" id="MDC8785542.1"/>
    </source>
</evidence>
<dbReference type="SUPFAM" id="SSF55620">
    <property type="entry name" value="Tetrahydrobiopterin biosynthesis enzymes-like"/>
    <property type="match status" value="3"/>
</dbReference>
<reference evidence="11 12" key="1">
    <citation type="submission" date="2022-10" db="EMBL/GenBank/DDBJ databases">
        <title>paucibacter sp. hw8 Genome sequencing.</title>
        <authorList>
            <person name="Park S."/>
        </authorList>
    </citation>
    <scope>NUCLEOTIDE SEQUENCE [LARGE SCALE GENOMIC DNA]</scope>
    <source>
        <strain evidence="12">hw8</strain>
    </source>
</reference>
<evidence type="ECO:0000256" key="3">
    <source>
        <dbReference type="ARBA" id="ARBA00008900"/>
    </source>
</evidence>
<dbReference type="PANTHER" id="PTHR12589">
    <property type="entry name" value="PYRUVOYL TETRAHYDROBIOPTERIN SYNTHASE"/>
    <property type="match status" value="1"/>
</dbReference>
<comment type="caution">
    <text evidence="11">The sequence shown here is derived from an EMBL/GenBank/DDBJ whole genome shotgun (WGS) entry which is preliminary data.</text>
</comment>
<evidence type="ECO:0000256" key="10">
    <source>
        <dbReference type="ARBA" id="ARBA00048807"/>
    </source>
</evidence>
<dbReference type="EC" id="4.1.2.50" evidence="4"/>
<evidence type="ECO:0000256" key="1">
    <source>
        <dbReference type="ARBA" id="ARBA00001947"/>
    </source>
</evidence>
<comment type="pathway">
    <text evidence="2">Purine metabolism; 7-cyano-7-deazaguanine biosynthesis.</text>
</comment>
<keyword evidence="12" id="KW-1185">Reference proteome</keyword>
<dbReference type="Pfam" id="PF01242">
    <property type="entry name" value="PTPS"/>
    <property type="match status" value="3"/>
</dbReference>
<accession>A0ABT5KUU4</accession>
<evidence type="ECO:0000313" key="12">
    <source>
        <dbReference type="Proteomes" id="UP001219862"/>
    </source>
</evidence>
<sequence>MKTLTLYSASSGFESACQLTTLPMGHRSHGLHGHSYFATVRADLPAGWAPFPGGEVEELRQRLEACVQPLDHALLNRCIEEPTDENIARWIRERLETEFHVPGIQQVGIQSMQHAGVDLDVQGMAHVWRRYRFQAAHQLPNVPAGHKCGRMHGHGFEVIMHANQDLAGATGRAISIDYDHLDEVWAPFHMLLNYQCLNQIDGLSNPTSEVISAWLWERIKPLLPELSWITVYETGSCGANFDGSNYRIWKELTLDSAIQLKRAPTDSPLRGIHGHTYTLRLHLSAALDEVMGWTVDFGDVKTLFDPIFKAIDHRPLFEIADLPDGDTASLAAWVLDKGRAVLPQIDRIDMYETRGCGAIVSASRDDTLIPV</sequence>
<evidence type="ECO:0000256" key="4">
    <source>
        <dbReference type="ARBA" id="ARBA00012982"/>
    </source>
</evidence>
<dbReference type="InterPro" id="IPR007115">
    <property type="entry name" value="6-PTP_synth/QueD"/>
</dbReference>
<name>A0ABT5KUU4_9BURK</name>
<keyword evidence="6" id="KW-0479">Metal-binding</keyword>